<dbReference type="GO" id="GO:0008061">
    <property type="term" value="F:chitin binding"/>
    <property type="evidence" value="ECO:0007669"/>
    <property type="project" value="TreeGrafter"/>
</dbReference>
<dbReference type="GO" id="GO:0005975">
    <property type="term" value="P:carbohydrate metabolic process"/>
    <property type="evidence" value="ECO:0007669"/>
    <property type="project" value="InterPro"/>
</dbReference>
<dbReference type="SUPFAM" id="SSF51445">
    <property type="entry name" value="(Trans)glycosidases"/>
    <property type="match status" value="1"/>
</dbReference>
<dbReference type="InterPro" id="IPR001223">
    <property type="entry name" value="Glyco_hydro18_cat"/>
</dbReference>
<gene>
    <name evidence="2" type="ORF">PENTCL1PPCAC_28621</name>
</gene>
<dbReference type="AlphaFoldDB" id="A0AAV5UJD5"/>
<proteinExistence type="predicted"/>
<protein>
    <recommendedName>
        <fullName evidence="1">GH18 domain-containing protein</fullName>
    </recommendedName>
</protein>
<reference evidence="2" key="1">
    <citation type="submission" date="2023-10" db="EMBL/GenBank/DDBJ databases">
        <title>Genome assembly of Pristionchus species.</title>
        <authorList>
            <person name="Yoshida K."/>
            <person name="Sommer R.J."/>
        </authorList>
    </citation>
    <scope>NUCLEOTIDE SEQUENCE</scope>
    <source>
        <strain evidence="2">RS0144</strain>
    </source>
</reference>
<dbReference type="PROSITE" id="PS51910">
    <property type="entry name" value="GH18_2"/>
    <property type="match status" value="1"/>
</dbReference>
<evidence type="ECO:0000313" key="3">
    <source>
        <dbReference type="Proteomes" id="UP001432027"/>
    </source>
</evidence>
<dbReference type="Proteomes" id="UP001432027">
    <property type="component" value="Unassembled WGS sequence"/>
</dbReference>
<evidence type="ECO:0000313" key="2">
    <source>
        <dbReference type="EMBL" id="GMT06447.1"/>
    </source>
</evidence>
<dbReference type="Gene3D" id="3.20.20.80">
    <property type="entry name" value="Glycosidases"/>
    <property type="match status" value="1"/>
</dbReference>
<accession>A0AAV5UJD5</accession>
<dbReference type="InterPro" id="IPR050314">
    <property type="entry name" value="Glycosyl_Hydrlase_18"/>
</dbReference>
<dbReference type="GO" id="GO:0005576">
    <property type="term" value="C:extracellular region"/>
    <property type="evidence" value="ECO:0007669"/>
    <property type="project" value="TreeGrafter"/>
</dbReference>
<feature type="domain" description="GH18" evidence="1">
    <location>
        <begin position="8"/>
        <end position="98"/>
    </location>
</feature>
<dbReference type="InterPro" id="IPR017853">
    <property type="entry name" value="GH"/>
</dbReference>
<dbReference type="EMBL" id="BTSX01000006">
    <property type="protein sequence ID" value="GMT06447.1"/>
    <property type="molecule type" value="Genomic_DNA"/>
</dbReference>
<feature type="non-terminal residue" evidence="2">
    <location>
        <position position="1"/>
    </location>
</feature>
<dbReference type="GO" id="GO:0006032">
    <property type="term" value="P:chitin catabolic process"/>
    <property type="evidence" value="ECO:0007669"/>
    <property type="project" value="TreeGrafter"/>
</dbReference>
<organism evidence="2 3">
    <name type="scientific">Pristionchus entomophagus</name>
    <dbReference type="NCBI Taxonomy" id="358040"/>
    <lineage>
        <taxon>Eukaryota</taxon>
        <taxon>Metazoa</taxon>
        <taxon>Ecdysozoa</taxon>
        <taxon>Nematoda</taxon>
        <taxon>Chromadorea</taxon>
        <taxon>Rhabditida</taxon>
        <taxon>Rhabditina</taxon>
        <taxon>Diplogasteromorpha</taxon>
        <taxon>Diplogasteroidea</taxon>
        <taxon>Neodiplogasteridae</taxon>
        <taxon>Pristionchus</taxon>
    </lineage>
</organism>
<comment type="caution">
    <text evidence="2">The sequence shown here is derived from an EMBL/GenBank/DDBJ whole genome shotgun (WGS) entry which is preliminary data.</text>
</comment>
<sequence length="98" mass="10894">TMSITTPFVNGCYLANWAVYRLEPYKFTPHEIPIGLCTHIFYAFAAVNVTTFEAISSDEYADITLKNVDGLNNLKKNQPGLKTLLSFGGWTESQTGIN</sequence>
<keyword evidence="3" id="KW-1185">Reference proteome</keyword>
<dbReference type="PANTHER" id="PTHR11177:SF400">
    <property type="entry name" value="ENDOCHITINASE-RELATED"/>
    <property type="match status" value="1"/>
</dbReference>
<dbReference type="GO" id="GO:0004568">
    <property type="term" value="F:chitinase activity"/>
    <property type="evidence" value="ECO:0007669"/>
    <property type="project" value="TreeGrafter"/>
</dbReference>
<dbReference type="PANTHER" id="PTHR11177">
    <property type="entry name" value="CHITINASE"/>
    <property type="match status" value="1"/>
</dbReference>
<dbReference type="Pfam" id="PF00704">
    <property type="entry name" value="Glyco_hydro_18"/>
    <property type="match status" value="1"/>
</dbReference>
<name>A0AAV5UJD5_9BILA</name>
<evidence type="ECO:0000259" key="1">
    <source>
        <dbReference type="PROSITE" id="PS51910"/>
    </source>
</evidence>